<organism evidence="6 7">
    <name type="scientific">Marasmius crinis-equi</name>
    <dbReference type="NCBI Taxonomy" id="585013"/>
    <lineage>
        <taxon>Eukaryota</taxon>
        <taxon>Fungi</taxon>
        <taxon>Dikarya</taxon>
        <taxon>Basidiomycota</taxon>
        <taxon>Agaricomycotina</taxon>
        <taxon>Agaricomycetes</taxon>
        <taxon>Agaricomycetidae</taxon>
        <taxon>Agaricales</taxon>
        <taxon>Marasmiineae</taxon>
        <taxon>Marasmiaceae</taxon>
        <taxon>Marasmius</taxon>
    </lineage>
</organism>
<dbReference type="InterPro" id="IPR007568">
    <property type="entry name" value="RTA1"/>
</dbReference>
<dbReference type="EMBL" id="JBAHYK010000004">
    <property type="protein sequence ID" value="KAL0581773.1"/>
    <property type="molecule type" value="Genomic_DNA"/>
</dbReference>
<keyword evidence="7" id="KW-1185">Reference proteome</keyword>
<reference evidence="6 7" key="1">
    <citation type="submission" date="2024-02" db="EMBL/GenBank/DDBJ databases">
        <title>A draft genome for the cacao thread blight pathogen Marasmius crinis-equi.</title>
        <authorList>
            <person name="Cohen S.P."/>
            <person name="Baruah I.K."/>
            <person name="Amoako-Attah I."/>
            <person name="Bukari Y."/>
            <person name="Meinhardt L.W."/>
            <person name="Bailey B.A."/>
        </authorList>
    </citation>
    <scope>NUCLEOTIDE SEQUENCE [LARGE SCALE GENOMIC DNA]</scope>
    <source>
        <strain evidence="6 7">GH-76</strain>
    </source>
</reference>
<evidence type="ECO:0000256" key="3">
    <source>
        <dbReference type="ARBA" id="ARBA00022989"/>
    </source>
</evidence>
<feature type="transmembrane region" description="Helical" evidence="5">
    <location>
        <begin position="70"/>
        <end position="91"/>
    </location>
</feature>
<feature type="transmembrane region" description="Helical" evidence="5">
    <location>
        <begin position="106"/>
        <end position="126"/>
    </location>
</feature>
<evidence type="ECO:0000256" key="2">
    <source>
        <dbReference type="ARBA" id="ARBA00022692"/>
    </source>
</evidence>
<evidence type="ECO:0000256" key="1">
    <source>
        <dbReference type="ARBA" id="ARBA00004141"/>
    </source>
</evidence>
<protein>
    <submittedName>
        <fullName evidence="6">Envelope glycoprotein</fullName>
    </submittedName>
</protein>
<keyword evidence="2 5" id="KW-0812">Transmembrane</keyword>
<comment type="caution">
    <text evidence="6">The sequence shown here is derived from an EMBL/GenBank/DDBJ whole genome shotgun (WGS) entry which is preliminary data.</text>
</comment>
<dbReference type="PANTHER" id="PTHR31465:SF9">
    <property type="entry name" value="SPHINGOID LONG-CHAIN BASE TRANSPORTER RSB1"/>
    <property type="match status" value="1"/>
</dbReference>
<feature type="transmembrane region" description="Helical" evidence="5">
    <location>
        <begin position="20"/>
        <end position="43"/>
    </location>
</feature>
<evidence type="ECO:0000256" key="4">
    <source>
        <dbReference type="ARBA" id="ARBA00023136"/>
    </source>
</evidence>
<evidence type="ECO:0000313" key="7">
    <source>
        <dbReference type="Proteomes" id="UP001465976"/>
    </source>
</evidence>
<dbReference type="PANTHER" id="PTHR31465">
    <property type="entry name" value="PROTEIN RTA1-RELATED"/>
    <property type="match status" value="1"/>
</dbReference>
<name>A0ABR3G2T0_9AGAR</name>
<dbReference type="Pfam" id="PF04479">
    <property type="entry name" value="RTA1"/>
    <property type="match status" value="1"/>
</dbReference>
<comment type="subcellular location">
    <subcellularLocation>
        <location evidence="1">Membrane</location>
        <topology evidence="1">Multi-pass membrane protein</topology>
    </subcellularLocation>
</comment>
<evidence type="ECO:0000313" key="6">
    <source>
        <dbReference type="EMBL" id="KAL0581773.1"/>
    </source>
</evidence>
<keyword evidence="4 5" id="KW-0472">Membrane</keyword>
<proteinExistence type="predicted"/>
<gene>
    <name evidence="6" type="primary">RTA3_1</name>
    <name evidence="6" type="ORF">V5O48_000250</name>
</gene>
<accession>A0ABR3G2T0</accession>
<keyword evidence="3 5" id="KW-1133">Transmembrane helix</keyword>
<evidence type="ECO:0000256" key="5">
    <source>
        <dbReference type="SAM" id="Phobius"/>
    </source>
</evidence>
<sequence length="168" mass="19135">MSLWATYKFSSLVIQGTNLMITGIALQVVMMAIFVILVAEYMFRYLHDRPIKKRATTEFTRFPLDTRRQILLLAMGLTIVLLFIRGIYRLIELSGGWGSNIMRTEWLFNVFDGAMIFLSMLIWNVAHPAVLLEVEDDARALKEKIPPKLGHLGRDSDNSDTTIINGTV</sequence>
<keyword evidence="6" id="KW-0261">Viral envelope protein</keyword>
<dbReference type="Proteomes" id="UP001465976">
    <property type="component" value="Unassembled WGS sequence"/>
</dbReference>
<keyword evidence="6" id="KW-0946">Virion</keyword>